<name>A0ABW7SMT4_9ACTN</name>
<gene>
    <name evidence="2" type="ORF">ACH4OY_15300</name>
</gene>
<comment type="caution">
    <text evidence="2">The sequence shown here is derived from an EMBL/GenBank/DDBJ whole genome shotgun (WGS) entry which is preliminary data.</text>
</comment>
<reference evidence="2 3" key="1">
    <citation type="submission" date="2024-10" db="EMBL/GenBank/DDBJ databases">
        <title>The Natural Products Discovery Center: Release of the First 8490 Sequenced Strains for Exploring Actinobacteria Biosynthetic Diversity.</title>
        <authorList>
            <person name="Kalkreuter E."/>
            <person name="Kautsar S.A."/>
            <person name="Yang D."/>
            <person name="Bader C.D."/>
            <person name="Teijaro C.N."/>
            <person name="Fluegel L."/>
            <person name="Davis C.M."/>
            <person name="Simpson J.R."/>
            <person name="Lauterbach L."/>
            <person name="Steele A.D."/>
            <person name="Gui C."/>
            <person name="Meng S."/>
            <person name="Li G."/>
            <person name="Viehrig K."/>
            <person name="Ye F."/>
            <person name="Su P."/>
            <person name="Kiefer A.F."/>
            <person name="Nichols A."/>
            <person name="Cepeda A.J."/>
            <person name="Yan W."/>
            <person name="Fan B."/>
            <person name="Jiang Y."/>
            <person name="Adhikari A."/>
            <person name="Zheng C.-J."/>
            <person name="Schuster L."/>
            <person name="Cowan T.M."/>
            <person name="Smanski M.J."/>
            <person name="Chevrette M.G."/>
            <person name="De Carvalho L.P.S."/>
            <person name="Shen B."/>
        </authorList>
    </citation>
    <scope>NUCLEOTIDE SEQUENCE [LARGE SCALE GENOMIC DNA]</scope>
    <source>
        <strain evidence="2 3">NPDC021253</strain>
    </source>
</reference>
<dbReference type="EMBL" id="JBIRPU010000009">
    <property type="protein sequence ID" value="MFI0794037.1"/>
    <property type="molecule type" value="Genomic_DNA"/>
</dbReference>
<dbReference type="Proteomes" id="UP001611075">
    <property type="component" value="Unassembled WGS sequence"/>
</dbReference>
<evidence type="ECO:0000313" key="2">
    <source>
        <dbReference type="EMBL" id="MFI0794037.1"/>
    </source>
</evidence>
<feature type="region of interest" description="Disordered" evidence="1">
    <location>
        <begin position="1"/>
        <end position="23"/>
    </location>
</feature>
<organism evidence="2 3">
    <name type="scientific">Micromonospora rubida</name>
    <dbReference type="NCBI Taxonomy" id="2697657"/>
    <lineage>
        <taxon>Bacteria</taxon>
        <taxon>Bacillati</taxon>
        <taxon>Actinomycetota</taxon>
        <taxon>Actinomycetes</taxon>
        <taxon>Micromonosporales</taxon>
        <taxon>Micromonosporaceae</taxon>
        <taxon>Micromonospora</taxon>
    </lineage>
</organism>
<evidence type="ECO:0000256" key="1">
    <source>
        <dbReference type="SAM" id="MobiDB-lite"/>
    </source>
</evidence>
<evidence type="ECO:0000313" key="3">
    <source>
        <dbReference type="Proteomes" id="UP001611075"/>
    </source>
</evidence>
<sequence length="89" mass="9591">MSPDDPAGPEPARVPGELSPRQRESLRRLLEWELTEAWRAARAAGVPPAALADLVTDRAWTLWLLGGLTDDAQHLVDDAPDGIGVVEQG</sequence>
<proteinExistence type="predicted"/>
<keyword evidence="3" id="KW-1185">Reference proteome</keyword>
<protein>
    <submittedName>
        <fullName evidence="2">Uncharacterized protein</fullName>
    </submittedName>
</protein>
<accession>A0ABW7SMT4</accession>
<dbReference type="RefSeq" id="WP_396679993.1">
    <property type="nucleotide sequence ID" value="NZ_JBIRPU010000009.1"/>
</dbReference>